<comment type="similarity">
    <text evidence="2">Belongs to the prokaryotic Ku family.</text>
</comment>
<protein>
    <recommendedName>
        <fullName evidence="2">Non-homologous end joining protein Ku</fullName>
    </recommendedName>
</protein>
<dbReference type="InterPro" id="IPR006164">
    <property type="entry name" value="DNA_bd_Ku70/Ku80"/>
</dbReference>
<dbReference type="EMBL" id="FOZV01000005">
    <property type="protein sequence ID" value="SFS77820.1"/>
    <property type="molecule type" value="Genomic_DNA"/>
</dbReference>
<dbReference type="PANTHER" id="PTHR41251:SF1">
    <property type="entry name" value="NON-HOMOLOGOUS END JOINING PROTEIN KU"/>
    <property type="match status" value="1"/>
</dbReference>
<feature type="compositionally biased region" description="Basic residues" evidence="3">
    <location>
        <begin position="267"/>
        <end position="293"/>
    </location>
</feature>
<keyword evidence="2" id="KW-0233">DNA recombination</keyword>
<reference evidence="6" key="1">
    <citation type="submission" date="2016-10" db="EMBL/GenBank/DDBJ databases">
        <authorList>
            <person name="Varghese N."/>
            <person name="Submissions S."/>
        </authorList>
    </citation>
    <scope>NUCLEOTIDE SEQUENCE [LARGE SCALE GENOMIC DNA]</scope>
    <source>
        <strain evidence="6">CGMCC 1.10683</strain>
    </source>
</reference>
<sequence>MAARPTWQGHLKLSLVTCPVAMYTATSSRSHVSFHLINPETNNRIRMVPTDPDTGPVERSDLVKGYEVSKDEYVLFEDEDFDKVKLESTRTLSIDEFVDIDDIDRLYWDDPFYIVPEKGVGTDAFAVIREAMRSAGKVAIGCLVLRGRERQIALEVRGKGMVAYSLRAHEEVRDAADFFDDIPDVEADPDMVDIAERLIGQKEAEFDPSQFRDRYDEALREMVKAKQKGGKGLVEAPEPEDTNVIDLMAALRNSLKGSASGGGGKAPAKKAAPKKTAAKKPAAKKAPARKKAA</sequence>
<dbReference type="HAMAP" id="MF_01875">
    <property type="entry name" value="Prokaryotic_Ku"/>
    <property type="match status" value="1"/>
</dbReference>
<keyword evidence="1 2" id="KW-0238">DNA-binding</keyword>
<gene>
    <name evidence="2" type="primary">ku</name>
    <name evidence="5" type="ORF">SAMN05192570_2555</name>
</gene>
<dbReference type="CDD" id="cd00789">
    <property type="entry name" value="KU_like"/>
    <property type="match status" value="1"/>
</dbReference>
<evidence type="ECO:0000256" key="2">
    <source>
        <dbReference type="HAMAP-Rule" id="MF_01875"/>
    </source>
</evidence>
<dbReference type="InterPro" id="IPR009187">
    <property type="entry name" value="Prok_Ku"/>
</dbReference>
<dbReference type="GO" id="GO:0006303">
    <property type="term" value="P:double-strand break repair via nonhomologous end joining"/>
    <property type="evidence" value="ECO:0007669"/>
    <property type="project" value="UniProtKB-UniRule"/>
</dbReference>
<evidence type="ECO:0000313" key="6">
    <source>
        <dbReference type="Proteomes" id="UP000198788"/>
    </source>
</evidence>
<dbReference type="RefSeq" id="WP_092311326.1">
    <property type="nucleotide sequence ID" value="NZ_FOZV01000005.1"/>
</dbReference>
<accession>A0A1I6SLS5</accession>
<dbReference type="GO" id="GO:0006310">
    <property type="term" value="P:DNA recombination"/>
    <property type="evidence" value="ECO:0007669"/>
    <property type="project" value="UniProtKB-KW"/>
</dbReference>
<name>A0A1I6SLS5_9CAUL</name>
<dbReference type="STRING" id="871741.SAMN05192570_2555"/>
<dbReference type="NCBIfam" id="TIGR02772">
    <property type="entry name" value="Ku_bact"/>
    <property type="match status" value="1"/>
</dbReference>
<feature type="domain" description="Ku" evidence="4">
    <location>
        <begin position="54"/>
        <end position="184"/>
    </location>
</feature>
<evidence type="ECO:0000313" key="5">
    <source>
        <dbReference type="EMBL" id="SFS77820.1"/>
    </source>
</evidence>
<comment type="subunit">
    <text evidence="2">Homodimer. Interacts with LigD.</text>
</comment>
<dbReference type="InterPro" id="IPR016194">
    <property type="entry name" value="SPOC-like_C_dom_sf"/>
</dbReference>
<dbReference type="Gene3D" id="2.40.290.10">
    <property type="match status" value="1"/>
</dbReference>
<dbReference type="GO" id="GO:0003690">
    <property type="term" value="F:double-stranded DNA binding"/>
    <property type="evidence" value="ECO:0007669"/>
    <property type="project" value="UniProtKB-UniRule"/>
</dbReference>
<keyword evidence="2" id="KW-0227">DNA damage</keyword>
<proteinExistence type="inferred from homology"/>
<dbReference type="SMART" id="SM00559">
    <property type="entry name" value="Ku78"/>
    <property type="match status" value="1"/>
</dbReference>
<dbReference type="AlphaFoldDB" id="A0A1I6SLS5"/>
<keyword evidence="6" id="KW-1185">Reference proteome</keyword>
<dbReference type="Proteomes" id="UP000198788">
    <property type="component" value="Unassembled WGS sequence"/>
</dbReference>
<dbReference type="OrthoDB" id="9780854at2"/>
<feature type="region of interest" description="Disordered" evidence="3">
    <location>
        <begin position="256"/>
        <end position="293"/>
    </location>
</feature>
<dbReference type="SUPFAM" id="SSF100939">
    <property type="entry name" value="SPOC domain-like"/>
    <property type="match status" value="1"/>
</dbReference>
<evidence type="ECO:0000256" key="1">
    <source>
        <dbReference type="ARBA" id="ARBA00023125"/>
    </source>
</evidence>
<evidence type="ECO:0000259" key="4">
    <source>
        <dbReference type="SMART" id="SM00559"/>
    </source>
</evidence>
<organism evidence="5 6">
    <name type="scientific">Brevundimonas viscosa</name>
    <dbReference type="NCBI Taxonomy" id="871741"/>
    <lineage>
        <taxon>Bacteria</taxon>
        <taxon>Pseudomonadati</taxon>
        <taxon>Pseudomonadota</taxon>
        <taxon>Alphaproteobacteria</taxon>
        <taxon>Caulobacterales</taxon>
        <taxon>Caulobacteraceae</taxon>
        <taxon>Brevundimonas</taxon>
    </lineage>
</organism>
<keyword evidence="2" id="KW-0234">DNA repair</keyword>
<dbReference type="PIRSF" id="PIRSF006493">
    <property type="entry name" value="Prok_Ku"/>
    <property type="match status" value="1"/>
</dbReference>
<dbReference type="Pfam" id="PF02735">
    <property type="entry name" value="Ku"/>
    <property type="match status" value="1"/>
</dbReference>
<comment type="function">
    <text evidence="2">With LigD forms a non-homologous end joining (NHEJ) DNA repair enzyme, which repairs dsDNA breaks with reduced fidelity. Binds linear dsDNA with 5'- and 3'- overhangs but not closed circular dsDNA nor ssDNA. Recruits and stimulates the ligase activity of LigD.</text>
</comment>
<evidence type="ECO:0000256" key="3">
    <source>
        <dbReference type="SAM" id="MobiDB-lite"/>
    </source>
</evidence>
<dbReference type="PANTHER" id="PTHR41251">
    <property type="entry name" value="NON-HOMOLOGOUS END JOINING PROTEIN KU"/>
    <property type="match status" value="1"/>
</dbReference>